<comment type="caution">
    <text evidence="4">The sequence shown here is derived from an EMBL/GenBank/DDBJ whole genome shotgun (WGS) entry which is preliminary data.</text>
</comment>
<evidence type="ECO:0000256" key="1">
    <source>
        <dbReference type="ARBA" id="ARBA00009013"/>
    </source>
</evidence>
<dbReference type="SUPFAM" id="SSF52091">
    <property type="entry name" value="SpoIIaa-like"/>
    <property type="match status" value="1"/>
</dbReference>
<evidence type="ECO:0000259" key="3">
    <source>
        <dbReference type="PROSITE" id="PS50801"/>
    </source>
</evidence>
<proteinExistence type="inferred from homology"/>
<protein>
    <recommendedName>
        <fullName evidence="2">Anti-sigma factor antagonist</fullName>
    </recommendedName>
</protein>
<dbReference type="Gene3D" id="3.30.750.24">
    <property type="entry name" value="STAS domain"/>
    <property type="match status" value="1"/>
</dbReference>
<gene>
    <name evidence="4" type="ORF">ACFQZM_17215</name>
</gene>
<comment type="similarity">
    <text evidence="1 2">Belongs to the anti-sigma-factor antagonist family.</text>
</comment>
<evidence type="ECO:0000313" key="5">
    <source>
        <dbReference type="Proteomes" id="UP001597063"/>
    </source>
</evidence>
<dbReference type="EMBL" id="JBHTGP010000008">
    <property type="protein sequence ID" value="MFD0686242.1"/>
    <property type="molecule type" value="Genomic_DNA"/>
</dbReference>
<evidence type="ECO:0000256" key="2">
    <source>
        <dbReference type="RuleBase" id="RU003749"/>
    </source>
</evidence>
<reference evidence="5" key="1">
    <citation type="journal article" date="2019" name="Int. J. Syst. Evol. Microbiol.">
        <title>The Global Catalogue of Microorganisms (GCM) 10K type strain sequencing project: providing services to taxonomists for standard genome sequencing and annotation.</title>
        <authorList>
            <consortium name="The Broad Institute Genomics Platform"/>
            <consortium name="The Broad Institute Genome Sequencing Center for Infectious Disease"/>
            <person name="Wu L."/>
            <person name="Ma J."/>
        </authorList>
    </citation>
    <scope>NUCLEOTIDE SEQUENCE [LARGE SCALE GENOMIC DNA]</scope>
    <source>
        <strain evidence="5">JCM 9371</strain>
    </source>
</reference>
<dbReference type="InterPro" id="IPR003658">
    <property type="entry name" value="Anti-sigma_ant"/>
</dbReference>
<accession>A0ABW2XN28</accession>
<evidence type="ECO:0000313" key="4">
    <source>
        <dbReference type="EMBL" id="MFD0686242.1"/>
    </source>
</evidence>
<dbReference type="NCBIfam" id="TIGR00377">
    <property type="entry name" value="ant_ant_sig"/>
    <property type="match status" value="1"/>
</dbReference>
<dbReference type="PANTHER" id="PTHR33495">
    <property type="entry name" value="ANTI-SIGMA FACTOR ANTAGONIST TM_1081-RELATED-RELATED"/>
    <property type="match status" value="1"/>
</dbReference>
<dbReference type="InterPro" id="IPR036513">
    <property type="entry name" value="STAS_dom_sf"/>
</dbReference>
<dbReference type="PROSITE" id="PS50801">
    <property type="entry name" value="STAS"/>
    <property type="match status" value="1"/>
</dbReference>
<dbReference type="InterPro" id="IPR002645">
    <property type="entry name" value="STAS_dom"/>
</dbReference>
<keyword evidence="5" id="KW-1185">Reference proteome</keyword>
<organism evidence="4 5">
    <name type="scientific">Actinomadura fibrosa</name>
    <dbReference type="NCBI Taxonomy" id="111802"/>
    <lineage>
        <taxon>Bacteria</taxon>
        <taxon>Bacillati</taxon>
        <taxon>Actinomycetota</taxon>
        <taxon>Actinomycetes</taxon>
        <taxon>Streptosporangiales</taxon>
        <taxon>Thermomonosporaceae</taxon>
        <taxon>Actinomadura</taxon>
    </lineage>
</organism>
<name>A0ABW2XN28_9ACTN</name>
<dbReference type="RefSeq" id="WP_131763735.1">
    <property type="nucleotide sequence ID" value="NZ_CAACUY010000391.1"/>
</dbReference>
<dbReference type="CDD" id="cd07043">
    <property type="entry name" value="STAS_anti-anti-sigma_factors"/>
    <property type="match status" value="1"/>
</dbReference>
<feature type="domain" description="STAS" evidence="3">
    <location>
        <begin position="24"/>
        <end position="132"/>
    </location>
</feature>
<dbReference type="Pfam" id="PF01740">
    <property type="entry name" value="STAS"/>
    <property type="match status" value="1"/>
</dbReference>
<sequence length="153" mass="16958">MAMDMAGTDRSPSSPAWACTDGRLWARTEHHDSYVLVRVDGELDFLSAEAFREYVLSVAEPTRRVVLDLEGMSFCDSSGLGALVGVWKFVHARGGRLVLARPTDMCRRILQRTGLDGRIDVSETLGDGRAWVTVGTADFDVREMSSAERRYVS</sequence>
<dbReference type="Proteomes" id="UP001597063">
    <property type="component" value="Unassembled WGS sequence"/>
</dbReference>